<organism evidence="4 5">
    <name type="scientific">Domibacillus enclensis</name>
    <dbReference type="NCBI Taxonomy" id="1017273"/>
    <lineage>
        <taxon>Bacteria</taxon>
        <taxon>Bacillati</taxon>
        <taxon>Bacillota</taxon>
        <taxon>Bacilli</taxon>
        <taxon>Bacillales</taxon>
        <taxon>Bacillaceae</taxon>
        <taxon>Domibacillus</taxon>
    </lineage>
</organism>
<dbReference type="AlphaFoldDB" id="A0A1N6PRP3"/>
<keyword evidence="2" id="KW-0472">Membrane</keyword>
<dbReference type="EMBL" id="FTLX01000001">
    <property type="protein sequence ID" value="SIQ06957.1"/>
    <property type="molecule type" value="Genomic_DNA"/>
</dbReference>
<dbReference type="NCBIfam" id="TIGR02867">
    <property type="entry name" value="spore_II_P"/>
    <property type="match status" value="1"/>
</dbReference>
<dbReference type="RefSeq" id="WP_045851030.1">
    <property type="nucleotide sequence ID" value="NZ_FTLX01000001.1"/>
</dbReference>
<dbReference type="Proteomes" id="UP000186385">
    <property type="component" value="Unassembled WGS sequence"/>
</dbReference>
<accession>A0A1N6PRP3</accession>
<dbReference type="SUPFAM" id="SSF53187">
    <property type="entry name" value="Zn-dependent exopeptidases"/>
    <property type="match status" value="1"/>
</dbReference>
<protein>
    <submittedName>
        <fullName evidence="4">Stage II sporulation protein P</fullName>
    </submittedName>
</protein>
<feature type="region of interest" description="Disordered" evidence="1">
    <location>
        <begin position="129"/>
        <end position="155"/>
    </location>
</feature>
<dbReference type="Pfam" id="PF07454">
    <property type="entry name" value="SpoIIP"/>
    <property type="match status" value="1"/>
</dbReference>
<proteinExistence type="predicted"/>
<evidence type="ECO:0000256" key="1">
    <source>
        <dbReference type="SAM" id="MobiDB-lite"/>
    </source>
</evidence>
<evidence type="ECO:0000256" key="2">
    <source>
        <dbReference type="SAM" id="Phobius"/>
    </source>
</evidence>
<evidence type="ECO:0000313" key="6">
    <source>
        <dbReference type="Proteomes" id="UP000215545"/>
    </source>
</evidence>
<dbReference type="EMBL" id="MWSK01000001">
    <property type="protein sequence ID" value="OXS80460.1"/>
    <property type="molecule type" value="Genomic_DNA"/>
</dbReference>
<evidence type="ECO:0000313" key="5">
    <source>
        <dbReference type="Proteomes" id="UP000186385"/>
    </source>
</evidence>
<reference evidence="3" key="3">
    <citation type="submission" date="2017-03" db="EMBL/GenBank/DDBJ databases">
        <authorList>
            <person name="Dastager S.G."/>
            <person name="Neurgaonkar P.S."/>
            <person name="Dharne M.S."/>
        </authorList>
    </citation>
    <scope>NUCLEOTIDE SEQUENCE</scope>
    <source>
        <strain evidence="3">DSM 25145</strain>
    </source>
</reference>
<keyword evidence="2" id="KW-1133">Transmembrane helix</keyword>
<keyword evidence="6" id="KW-1185">Reference proteome</keyword>
<evidence type="ECO:0000313" key="3">
    <source>
        <dbReference type="EMBL" id="OXS80460.1"/>
    </source>
</evidence>
<name>A0A1N6PRP3_9BACI</name>
<gene>
    <name evidence="3" type="ORF">B1B05_02975</name>
    <name evidence="4" type="ORF">SAMN05443094_101614</name>
</gene>
<dbReference type="Proteomes" id="UP000215545">
    <property type="component" value="Unassembled WGS sequence"/>
</dbReference>
<feature type="transmembrane region" description="Helical" evidence="2">
    <location>
        <begin position="12"/>
        <end position="41"/>
    </location>
</feature>
<reference evidence="4 5" key="1">
    <citation type="submission" date="2017-01" db="EMBL/GenBank/DDBJ databases">
        <authorList>
            <person name="Mah S.A."/>
            <person name="Swanson W.J."/>
            <person name="Moy G.W."/>
            <person name="Vacquier V.D."/>
        </authorList>
    </citation>
    <scope>NUCLEOTIDE SEQUENCE [LARGE SCALE GENOMIC DNA]</scope>
    <source>
        <strain evidence="4 5">NIO-1016</strain>
    </source>
</reference>
<dbReference type="OrthoDB" id="1633470at2"/>
<evidence type="ECO:0000313" key="4">
    <source>
        <dbReference type="EMBL" id="SIQ06957.1"/>
    </source>
</evidence>
<reference evidence="6" key="2">
    <citation type="submission" date="2017-03" db="EMBL/GenBank/DDBJ databases">
        <title>Bacillus sp. V-88(T) DSM27956, whole genome shotgun sequencing project.</title>
        <authorList>
            <person name="Dastager S.G."/>
            <person name="Neurgaonkar P.S."/>
            <person name="Dharne M.S."/>
        </authorList>
    </citation>
    <scope>NUCLEOTIDE SEQUENCE [LARGE SCALE GENOMIC DNA]</scope>
    <source>
        <strain evidence="6">DSM 25145</strain>
    </source>
</reference>
<keyword evidence="2" id="KW-0812">Transmembrane</keyword>
<dbReference type="STRING" id="1017273.SAMN05443094_101614"/>
<dbReference type="InterPro" id="IPR010897">
    <property type="entry name" value="Spore_II_P"/>
</dbReference>
<sequence length="360" mass="39863">MATILLHKKKQTAFWFFPAYASLVAMPLWTAGLLTVMPFSYHFASESMSRAAAEIPAAHFFEVLRSENHLFESAAKPEQNTLTFIDTAFQSAAGISLRDPRTFLGKELPGFSIYDGQILIAGEGTDYTTMPIESKEPDDVPVPEAPPQEPEDQQAEAEKEVLLYFTHTSEAFTPKNGQDPINITEVGTMIANYLKEEGVHAAVNKTDIGALLNKKGKKYSASYEESRSVVASVQKQEPSISYFVDIHRDSQKKEITTTVINGQPMAKTVFVVGGEHAHYEENARFASALHTLFEQHYPGLSRGVIVKSGSQTNGKFNQDLSNRAMLIEMGGVENTREELDRSAKAFADILTRFIQSEQNG</sequence>